<keyword evidence="15" id="KW-1185">Reference proteome</keyword>
<keyword evidence="7 12" id="KW-0378">Hydrolase</keyword>
<dbReference type="PANTHER" id="PTHR11644:SF2">
    <property type="entry name" value="CYTIDINE DEAMINASE"/>
    <property type="match status" value="1"/>
</dbReference>
<evidence type="ECO:0000313" key="15">
    <source>
        <dbReference type="Proteomes" id="UP001247805"/>
    </source>
</evidence>
<sequence>MEKSHSTIPPALIEHAIDAQKNAYAPYSEFQVGAALLDADGNIHAGCNVENAAYPLGQCAEAGAISTMILSGCKQIEQIVIVGSGDSYCPPCGGCRQKIAEFADNKTRVHLLNKSGEVKTVLFSELLPFSFGFEKDKR</sequence>
<feature type="domain" description="CMP/dCMP-type deaminase" evidence="13">
    <location>
        <begin position="7"/>
        <end position="134"/>
    </location>
</feature>
<dbReference type="InterPro" id="IPR016192">
    <property type="entry name" value="APOBEC/CMP_deaminase_Zn-bd"/>
</dbReference>
<dbReference type="PROSITE" id="PS00903">
    <property type="entry name" value="CYT_DCMP_DEAMINASES_1"/>
    <property type="match status" value="1"/>
</dbReference>
<proteinExistence type="inferred from homology"/>
<evidence type="ECO:0000256" key="6">
    <source>
        <dbReference type="ARBA" id="ARBA00022723"/>
    </source>
</evidence>
<dbReference type="InterPro" id="IPR016193">
    <property type="entry name" value="Cytidine_deaminase-like"/>
</dbReference>
<evidence type="ECO:0000256" key="1">
    <source>
        <dbReference type="ARBA" id="ARBA00001947"/>
    </source>
</evidence>
<reference evidence="14 15" key="1">
    <citation type="submission" date="2023-10" db="EMBL/GenBank/DDBJ databases">
        <title>Glaciecola aquimarina strain GGW-M5 nov., isolated from a coastal seawater.</title>
        <authorList>
            <person name="Bayburt H."/>
            <person name="Kim J.M."/>
            <person name="Choi B.J."/>
            <person name="Jeon C.O."/>
        </authorList>
    </citation>
    <scope>NUCLEOTIDE SEQUENCE [LARGE SCALE GENOMIC DNA]</scope>
    <source>
        <strain evidence="14 15">KCTC 32108</strain>
    </source>
</reference>
<dbReference type="NCBIfam" id="NF004064">
    <property type="entry name" value="PRK05578.1"/>
    <property type="match status" value="1"/>
</dbReference>
<dbReference type="RefSeq" id="WP_316025607.1">
    <property type="nucleotide sequence ID" value="NZ_JAWDIO010000002.1"/>
</dbReference>
<protein>
    <recommendedName>
        <fullName evidence="5 12">Cytidine deaminase</fullName>
        <ecNumber evidence="4 12">3.5.4.5</ecNumber>
    </recommendedName>
    <alternativeName>
        <fullName evidence="9 12">Cytidine aminohydrolase</fullName>
    </alternativeName>
</protein>
<comment type="similarity">
    <text evidence="3 12">Belongs to the cytidine and deoxycytidylate deaminase family.</text>
</comment>
<comment type="catalytic activity">
    <reaction evidence="11 12">
        <text>cytidine + H2O + H(+) = uridine + NH4(+)</text>
        <dbReference type="Rhea" id="RHEA:16069"/>
        <dbReference type="ChEBI" id="CHEBI:15377"/>
        <dbReference type="ChEBI" id="CHEBI:15378"/>
        <dbReference type="ChEBI" id="CHEBI:16704"/>
        <dbReference type="ChEBI" id="CHEBI:17562"/>
        <dbReference type="ChEBI" id="CHEBI:28938"/>
        <dbReference type="EC" id="3.5.4.5"/>
    </reaction>
</comment>
<comment type="function">
    <text evidence="2 12">This enzyme scavenges exogenous and endogenous cytidine and 2'-deoxycytidine for UMP synthesis.</text>
</comment>
<gene>
    <name evidence="14" type="ORF">RS130_08545</name>
</gene>
<evidence type="ECO:0000256" key="4">
    <source>
        <dbReference type="ARBA" id="ARBA00012783"/>
    </source>
</evidence>
<evidence type="ECO:0000256" key="5">
    <source>
        <dbReference type="ARBA" id="ARBA00018266"/>
    </source>
</evidence>
<accession>A0ABU3SVF6</accession>
<evidence type="ECO:0000256" key="10">
    <source>
        <dbReference type="ARBA" id="ARBA00049252"/>
    </source>
</evidence>
<evidence type="ECO:0000259" key="13">
    <source>
        <dbReference type="PROSITE" id="PS51747"/>
    </source>
</evidence>
<dbReference type="Pfam" id="PF00383">
    <property type="entry name" value="dCMP_cyt_deam_1"/>
    <property type="match status" value="1"/>
</dbReference>
<dbReference type="InterPro" id="IPR050202">
    <property type="entry name" value="Cyt/Deoxycyt_deaminase"/>
</dbReference>
<dbReference type="CDD" id="cd01283">
    <property type="entry name" value="cytidine_deaminase"/>
    <property type="match status" value="1"/>
</dbReference>
<keyword evidence="8 12" id="KW-0862">Zinc</keyword>
<evidence type="ECO:0000313" key="14">
    <source>
        <dbReference type="EMBL" id="MDU0353973.1"/>
    </source>
</evidence>
<comment type="caution">
    <text evidence="14">The sequence shown here is derived from an EMBL/GenBank/DDBJ whole genome shotgun (WGS) entry which is preliminary data.</text>
</comment>
<evidence type="ECO:0000256" key="3">
    <source>
        <dbReference type="ARBA" id="ARBA00006576"/>
    </source>
</evidence>
<dbReference type="GO" id="GO:0004126">
    <property type="term" value="F:cytidine deaminase activity"/>
    <property type="evidence" value="ECO:0007669"/>
    <property type="project" value="UniProtKB-EC"/>
</dbReference>
<dbReference type="EC" id="3.5.4.5" evidence="4 12"/>
<comment type="cofactor">
    <cofactor evidence="1 12">
        <name>Zn(2+)</name>
        <dbReference type="ChEBI" id="CHEBI:29105"/>
    </cofactor>
</comment>
<dbReference type="InterPro" id="IPR002125">
    <property type="entry name" value="CMP_dCMP_dom"/>
</dbReference>
<evidence type="ECO:0000256" key="9">
    <source>
        <dbReference type="ARBA" id="ARBA00032005"/>
    </source>
</evidence>
<dbReference type="PANTHER" id="PTHR11644">
    <property type="entry name" value="CYTIDINE DEAMINASE"/>
    <property type="match status" value="1"/>
</dbReference>
<dbReference type="InterPro" id="IPR006262">
    <property type="entry name" value="Cyt_deam_tetra"/>
</dbReference>
<dbReference type="Proteomes" id="UP001247805">
    <property type="component" value="Unassembled WGS sequence"/>
</dbReference>
<keyword evidence="6 12" id="KW-0479">Metal-binding</keyword>
<organism evidence="14 15">
    <name type="scientific">Paraglaciecola aquimarina</name>
    <dbReference type="NCBI Taxonomy" id="1235557"/>
    <lineage>
        <taxon>Bacteria</taxon>
        <taxon>Pseudomonadati</taxon>
        <taxon>Pseudomonadota</taxon>
        <taxon>Gammaproteobacteria</taxon>
        <taxon>Alteromonadales</taxon>
        <taxon>Alteromonadaceae</taxon>
        <taxon>Paraglaciecola</taxon>
    </lineage>
</organism>
<dbReference type="NCBIfam" id="TIGR01354">
    <property type="entry name" value="cyt_deam_tetra"/>
    <property type="match status" value="1"/>
</dbReference>
<dbReference type="EMBL" id="JAWDIO010000002">
    <property type="protein sequence ID" value="MDU0353973.1"/>
    <property type="molecule type" value="Genomic_DNA"/>
</dbReference>
<evidence type="ECO:0000256" key="8">
    <source>
        <dbReference type="ARBA" id="ARBA00022833"/>
    </source>
</evidence>
<dbReference type="Gene3D" id="3.40.140.10">
    <property type="entry name" value="Cytidine Deaminase, domain 2"/>
    <property type="match status" value="1"/>
</dbReference>
<evidence type="ECO:0000256" key="7">
    <source>
        <dbReference type="ARBA" id="ARBA00022801"/>
    </source>
</evidence>
<comment type="catalytic activity">
    <reaction evidence="10 12">
        <text>2'-deoxycytidine + H2O + H(+) = 2'-deoxyuridine + NH4(+)</text>
        <dbReference type="Rhea" id="RHEA:13433"/>
        <dbReference type="ChEBI" id="CHEBI:15377"/>
        <dbReference type="ChEBI" id="CHEBI:15378"/>
        <dbReference type="ChEBI" id="CHEBI:15698"/>
        <dbReference type="ChEBI" id="CHEBI:16450"/>
        <dbReference type="ChEBI" id="CHEBI:28938"/>
        <dbReference type="EC" id="3.5.4.5"/>
    </reaction>
</comment>
<dbReference type="PROSITE" id="PS51747">
    <property type="entry name" value="CYT_DCMP_DEAMINASES_2"/>
    <property type="match status" value="1"/>
</dbReference>
<evidence type="ECO:0000256" key="11">
    <source>
        <dbReference type="ARBA" id="ARBA00049558"/>
    </source>
</evidence>
<name>A0ABU3SVF6_9ALTE</name>
<evidence type="ECO:0000256" key="2">
    <source>
        <dbReference type="ARBA" id="ARBA00003949"/>
    </source>
</evidence>
<evidence type="ECO:0000256" key="12">
    <source>
        <dbReference type="RuleBase" id="RU364006"/>
    </source>
</evidence>
<dbReference type="SUPFAM" id="SSF53927">
    <property type="entry name" value="Cytidine deaminase-like"/>
    <property type="match status" value="1"/>
</dbReference>